<name>A0ABU0I9L2_9HYPH</name>
<dbReference type="PANTHER" id="PTHR39083">
    <property type="entry name" value="CYCLIC DI-GMP-BINDING PROTEIN"/>
    <property type="match status" value="1"/>
</dbReference>
<comment type="pathway">
    <text evidence="6">Glycan metabolism; bacterial cellulose biosynthesis.</text>
</comment>
<dbReference type="RefSeq" id="WP_307157129.1">
    <property type="nucleotide sequence ID" value="NZ_JAUSWH010000003.1"/>
</dbReference>
<evidence type="ECO:0000256" key="5">
    <source>
        <dbReference type="ARBA" id="ARBA00023136"/>
    </source>
</evidence>
<keyword evidence="2 6" id="KW-1003">Cell membrane</keyword>
<keyword evidence="9" id="KW-1185">Reference proteome</keyword>
<dbReference type="PANTHER" id="PTHR39083:SF1">
    <property type="entry name" value="CYCLIC DI-GMP-BINDING PROTEIN"/>
    <property type="match status" value="1"/>
</dbReference>
<dbReference type="Pfam" id="PF03170">
    <property type="entry name" value="BcsB"/>
    <property type="match status" value="1"/>
</dbReference>
<dbReference type="Proteomes" id="UP001235269">
    <property type="component" value="Unassembled WGS sequence"/>
</dbReference>
<gene>
    <name evidence="8" type="ORF">QO005_001252</name>
</gene>
<keyword evidence="6" id="KW-0732">Signal</keyword>
<evidence type="ECO:0000313" key="8">
    <source>
        <dbReference type="EMBL" id="MDQ0454922.1"/>
    </source>
</evidence>
<evidence type="ECO:0000256" key="6">
    <source>
        <dbReference type="RuleBase" id="RU365021"/>
    </source>
</evidence>
<keyword evidence="6" id="KW-0135">Cellulose biosynthesis</keyword>
<comment type="subunit">
    <text evidence="6">Tightly associated with the cellulose synthase catalytic subunit.</text>
</comment>
<feature type="compositionally biased region" description="Low complexity" evidence="7">
    <location>
        <begin position="44"/>
        <end position="68"/>
    </location>
</feature>
<evidence type="ECO:0000256" key="7">
    <source>
        <dbReference type="SAM" id="MobiDB-lite"/>
    </source>
</evidence>
<keyword evidence="5 6" id="KW-0472">Membrane</keyword>
<keyword evidence="4 6" id="KW-1133">Transmembrane helix</keyword>
<feature type="region of interest" description="Disordered" evidence="7">
    <location>
        <begin position="26"/>
        <end position="71"/>
    </location>
</feature>
<organism evidence="8 9">
    <name type="scientific">Rhizobium paknamense</name>
    <dbReference type="NCBI Taxonomy" id="1206817"/>
    <lineage>
        <taxon>Bacteria</taxon>
        <taxon>Pseudomonadati</taxon>
        <taxon>Pseudomonadota</taxon>
        <taxon>Alphaproteobacteria</taxon>
        <taxon>Hyphomicrobiales</taxon>
        <taxon>Rhizobiaceae</taxon>
        <taxon>Rhizobium/Agrobacterium group</taxon>
        <taxon>Rhizobium</taxon>
    </lineage>
</organism>
<evidence type="ECO:0000313" key="9">
    <source>
        <dbReference type="Proteomes" id="UP001235269"/>
    </source>
</evidence>
<feature type="transmembrane region" description="Helical" evidence="6">
    <location>
        <begin position="753"/>
        <end position="775"/>
    </location>
</feature>
<evidence type="ECO:0000256" key="1">
    <source>
        <dbReference type="ARBA" id="ARBA00004162"/>
    </source>
</evidence>
<keyword evidence="6" id="KW-0973">c-di-GMP</keyword>
<proteinExistence type="inferred from homology"/>
<keyword evidence="6" id="KW-0997">Cell inner membrane</keyword>
<accession>A0ABU0I9L2</accession>
<comment type="similarity">
    <text evidence="6">Belongs to the AcsB/BcsB family.</text>
</comment>
<dbReference type="EMBL" id="JAUSWH010000003">
    <property type="protein sequence ID" value="MDQ0454922.1"/>
    <property type="molecule type" value="Genomic_DNA"/>
</dbReference>
<evidence type="ECO:0000256" key="4">
    <source>
        <dbReference type="ARBA" id="ARBA00022989"/>
    </source>
</evidence>
<feature type="signal peptide" evidence="6">
    <location>
        <begin position="1"/>
        <end position="22"/>
    </location>
</feature>
<protein>
    <recommendedName>
        <fullName evidence="6">Cyclic di-GMP-binding protein</fullName>
    </recommendedName>
    <alternativeName>
        <fullName evidence="6">Cellulose synthase regulatory subunit</fullName>
    </alternativeName>
</protein>
<comment type="caution">
    <text evidence="8">The sequence shown here is derived from an EMBL/GenBank/DDBJ whole genome shotgun (WGS) entry which is preliminary data.</text>
</comment>
<reference evidence="8 9" key="1">
    <citation type="submission" date="2023-07" db="EMBL/GenBank/DDBJ databases">
        <title>Genomic Encyclopedia of Type Strains, Phase IV (KMG-IV): sequencing the most valuable type-strain genomes for metagenomic binning, comparative biology and taxonomic classification.</title>
        <authorList>
            <person name="Goeker M."/>
        </authorList>
    </citation>
    <scope>NUCLEOTIDE SEQUENCE [LARGE SCALE GENOMIC DNA]</scope>
    <source>
        <strain evidence="8 9">DSM 100301</strain>
    </source>
</reference>
<evidence type="ECO:0000256" key="3">
    <source>
        <dbReference type="ARBA" id="ARBA00022692"/>
    </source>
</evidence>
<comment type="function">
    <text evidence="6">Binds the cellulose synthase activator, bis-(3'-5') cyclic diguanylic acid (c-di-GMP).</text>
</comment>
<keyword evidence="3 6" id="KW-0812">Transmembrane</keyword>
<dbReference type="Gene3D" id="2.60.120.260">
    <property type="entry name" value="Galactose-binding domain-like"/>
    <property type="match status" value="2"/>
</dbReference>
<sequence length="782" mass="83744">MRPASLCLCLALSGLLAGPVLAETSQPFDMSPERQQLPPAAVSPEPAGKAAPQPQQQPVATQAAPAQPGRTQRYVIPAAELNLTGEYDRQSWSVYLTQEEAASPSHFVLSYQNAVLVAPEASKLTVLVNNRPIGESQIRSSAKFETLRFDIPAGLLRPGGNSLTFAVSQRHRTDCDIPATYELWTKIAAQGTYLDFSGAPGSRINAPDVLRAIGVDAKGETRFSFFVPSLGQPGTSRPLLTLAEGLSVLGAMPNTRMEFSRDQLPDATPGTLVVAVGTPEELAPALPSLPAATRLSAGAAYINDPKTGRPILVLSGPTWAAIASAADALVSTYRRPDTNSRDVMSTARWSEPDAPLLTGPRSLRFSELGVESAEFSGSRYRTGFNVAVPADFYANAYGEAEILLDAAYTADVGPGSHIDIYVNDRIATTVPITSTRGGLFTRFPVRVTLRHFKPGLNHVTLEANLLNRPGAACLPGNAAKAAPRFALFDTSQFVMPEFARIGRSPNLAATAGTGWPYADLSEPLALFLDRTDSDTLAAAATFLGRLAMAAGEPLRFELVNAPQAIGERDAIFIGSIGQMPARVLTRVGIAAESASSWKGSSTESRGSEEQVNLDDWRSKVSGGLIQSRLRALEAWMQRNFDISGSAFHFLPGSRPEFTPGALESFLIAQGPSPEGSRHWTVISAPDASDLNRGMQAMASLKDWEELSGAIVTYSARTGAIETRPGLPERLEKPMNATLTNYRLIAANWLSSNILFYAFGLVLLAMLFGAFMAFLLRRLGRPS</sequence>
<dbReference type="InterPro" id="IPR018513">
    <property type="entry name" value="Cell_synthase_bac"/>
</dbReference>
<feature type="chain" id="PRO_5044964961" description="Cyclic di-GMP-binding protein" evidence="6">
    <location>
        <begin position="23"/>
        <end position="782"/>
    </location>
</feature>
<evidence type="ECO:0000256" key="2">
    <source>
        <dbReference type="ARBA" id="ARBA00022475"/>
    </source>
</evidence>
<comment type="subcellular location">
    <subcellularLocation>
        <location evidence="6">Cell inner membrane</location>
    </subcellularLocation>
    <subcellularLocation>
        <location evidence="1">Cell membrane</location>
        <topology evidence="1">Single-pass membrane protein</topology>
    </subcellularLocation>
</comment>